<evidence type="ECO:0000313" key="3">
    <source>
        <dbReference type="Proteomes" id="UP000181936"/>
    </source>
</evidence>
<feature type="coiled-coil region" evidence="1">
    <location>
        <begin position="7"/>
        <end position="41"/>
    </location>
</feature>
<dbReference type="STRING" id="1547283.A9C19_07705"/>
<evidence type="ECO:0000256" key="1">
    <source>
        <dbReference type="SAM" id="Coils"/>
    </source>
</evidence>
<name>A0A1L3MQS8_9BACI</name>
<keyword evidence="1" id="KW-0175">Coiled coil</keyword>
<proteinExistence type="predicted"/>
<reference evidence="2 3" key="1">
    <citation type="journal article" date="2016" name="Sci. Rep.">
        <title>Complete genome sequence and transcriptomic analysis of a novel marine strain Bacillus weihaiensis reveals the mechanism of brown algae degradation.</title>
        <authorList>
            <person name="Zhu Y."/>
            <person name="Chen P."/>
            <person name="Bao Y."/>
            <person name="Men Y."/>
            <person name="Zeng Y."/>
            <person name="Yang J."/>
            <person name="Sun J."/>
            <person name="Sun Y."/>
        </authorList>
    </citation>
    <scope>NUCLEOTIDE SEQUENCE [LARGE SCALE GENOMIC DNA]</scope>
    <source>
        <strain evidence="2 3">Alg07</strain>
    </source>
</reference>
<dbReference type="Proteomes" id="UP000181936">
    <property type="component" value="Chromosome"/>
</dbReference>
<dbReference type="EMBL" id="CP016020">
    <property type="protein sequence ID" value="APH04642.1"/>
    <property type="molecule type" value="Genomic_DNA"/>
</dbReference>
<dbReference type="RefSeq" id="WP_072579431.1">
    <property type="nucleotide sequence ID" value="NZ_CP016020.1"/>
</dbReference>
<evidence type="ECO:0000313" key="2">
    <source>
        <dbReference type="EMBL" id="APH04642.1"/>
    </source>
</evidence>
<dbReference type="AlphaFoldDB" id="A0A1L3MQS8"/>
<protein>
    <submittedName>
        <fullName evidence="2">Uncharacterized protein</fullName>
    </submittedName>
</protein>
<dbReference type="KEGG" id="bwh:A9C19_07705"/>
<sequence length="80" mass="9224">MSIYLDKSQIESKLVELEEELEALEKQLNTRAQRVKAKESQLLADTEKLNDQLTHVISSMSTPKASEQYFRTQTQTSCYV</sequence>
<keyword evidence="3" id="KW-1185">Reference proteome</keyword>
<accession>A0A1L3MQS8</accession>
<organism evidence="2 3">
    <name type="scientific">Bacillus weihaiensis</name>
    <dbReference type="NCBI Taxonomy" id="1547283"/>
    <lineage>
        <taxon>Bacteria</taxon>
        <taxon>Bacillati</taxon>
        <taxon>Bacillota</taxon>
        <taxon>Bacilli</taxon>
        <taxon>Bacillales</taxon>
        <taxon>Bacillaceae</taxon>
        <taxon>Bacillus</taxon>
    </lineage>
</organism>
<gene>
    <name evidence="2" type="ORF">A9C19_07705</name>
</gene>